<evidence type="ECO:0000256" key="7">
    <source>
        <dbReference type="ARBA" id="ARBA00023125"/>
    </source>
</evidence>
<reference evidence="13" key="4">
    <citation type="submission" date="2025-09" db="UniProtKB">
        <authorList>
            <consortium name="Ensembl"/>
        </authorList>
    </citation>
    <scope>IDENTIFICATION</scope>
</reference>
<dbReference type="PROSITE" id="PS00028">
    <property type="entry name" value="ZINC_FINGER_C2H2_1"/>
    <property type="match status" value="2"/>
</dbReference>
<feature type="compositionally biased region" description="Basic and acidic residues" evidence="11">
    <location>
        <begin position="158"/>
        <end position="172"/>
    </location>
</feature>
<evidence type="ECO:0000259" key="12">
    <source>
        <dbReference type="PROSITE" id="PS50157"/>
    </source>
</evidence>
<dbReference type="SMART" id="SM00355">
    <property type="entry name" value="ZnF_C2H2"/>
    <property type="match status" value="2"/>
</dbReference>
<dbReference type="GeneTree" id="ENSGT01030000235009"/>
<evidence type="ECO:0000256" key="8">
    <source>
        <dbReference type="ARBA" id="ARBA00023163"/>
    </source>
</evidence>
<keyword evidence="6" id="KW-0862">Zinc</keyword>
<dbReference type="PROSITE" id="PS50157">
    <property type="entry name" value="ZINC_FINGER_C2H2_2"/>
    <property type="match status" value="2"/>
</dbReference>
<keyword evidence="14" id="KW-1185">Reference proteome</keyword>
<keyword evidence="4" id="KW-0677">Repeat</keyword>
<evidence type="ECO:0000256" key="4">
    <source>
        <dbReference type="ARBA" id="ARBA00022737"/>
    </source>
</evidence>
<evidence type="ECO:0000256" key="2">
    <source>
        <dbReference type="ARBA" id="ARBA00006991"/>
    </source>
</evidence>
<evidence type="ECO:0000256" key="11">
    <source>
        <dbReference type="SAM" id="MobiDB-lite"/>
    </source>
</evidence>
<name>A0A3P8YG18_ESOLU</name>
<dbReference type="GO" id="GO:0005634">
    <property type="term" value="C:nucleus"/>
    <property type="evidence" value="ECO:0007669"/>
    <property type="project" value="UniProtKB-SubCell"/>
</dbReference>
<dbReference type="Proteomes" id="UP000265140">
    <property type="component" value="Chromosome 11"/>
</dbReference>
<feature type="compositionally biased region" description="Acidic residues" evidence="11">
    <location>
        <begin position="386"/>
        <end position="396"/>
    </location>
</feature>
<dbReference type="GO" id="GO:0008270">
    <property type="term" value="F:zinc ion binding"/>
    <property type="evidence" value="ECO:0007669"/>
    <property type="project" value="UniProtKB-KW"/>
</dbReference>
<dbReference type="AlphaFoldDB" id="A0A3P8YG18"/>
<dbReference type="GO" id="GO:0003677">
    <property type="term" value="F:DNA binding"/>
    <property type="evidence" value="ECO:0007669"/>
    <property type="project" value="UniProtKB-KW"/>
</dbReference>
<evidence type="ECO:0000256" key="9">
    <source>
        <dbReference type="ARBA" id="ARBA00023242"/>
    </source>
</evidence>
<dbReference type="GO" id="GO:0010468">
    <property type="term" value="P:regulation of gene expression"/>
    <property type="evidence" value="ECO:0007669"/>
    <property type="project" value="TreeGrafter"/>
</dbReference>
<reference evidence="14" key="1">
    <citation type="journal article" date="2014" name="PLoS ONE">
        <title>The genome and linkage map of the northern pike (Esox lucius): conserved synteny revealed between the salmonid sister group and the Neoteleostei.</title>
        <authorList>
            <person name="Rondeau E.B."/>
            <person name="Minkley D.R."/>
            <person name="Leong J.S."/>
            <person name="Messmer A.M."/>
            <person name="Jantzen J.R."/>
            <person name="von Schalburg K.R."/>
            <person name="Lemon C."/>
            <person name="Bird N.H."/>
            <person name="Koop B.F."/>
        </authorList>
    </citation>
    <scope>NUCLEOTIDE SEQUENCE</scope>
</reference>
<evidence type="ECO:0000313" key="14">
    <source>
        <dbReference type="Proteomes" id="UP000265140"/>
    </source>
</evidence>
<feature type="domain" description="C2H2-type" evidence="12">
    <location>
        <begin position="417"/>
        <end position="444"/>
    </location>
</feature>
<evidence type="ECO:0000256" key="5">
    <source>
        <dbReference type="ARBA" id="ARBA00022771"/>
    </source>
</evidence>
<dbReference type="PANTHER" id="PTHR16515">
    <property type="entry name" value="PR DOMAIN ZINC FINGER PROTEIN"/>
    <property type="match status" value="1"/>
</dbReference>
<evidence type="ECO:0000256" key="10">
    <source>
        <dbReference type="PROSITE-ProRule" id="PRU00042"/>
    </source>
</evidence>
<dbReference type="SUPFAM" id="SSF57667">
    <property type="entry name" value="beta-beta-alpha zinc fingers"/>
    <property type="match status" value="1"/>
</dbReference>
<accession>A0A3P8YG18</accession>
<feature type="region of interest" description="Disordered" evidence="11">
    <location>
        <begin position="76"/>
        <end position="113"/>
    </location>
</feature>
<evidence type="ECO:0000256" key="6">
    <source>
        <dbReference type="ARBA" id="ARBA00022833"/>
    </source>
</evidence>
<dbReference type="OMA" id="HSHVRTQ"/>
<organism evidence="13 14">
    <name type="scientific">Esox lucius</name>
    <name type="common">Northern pike</name>
    <dbReference type="NCBI Taxonomy" id="8010"/>
    <lineage>
        <taxon>Eukaryota</taxon>
        <taxon>Metazoa</taxon>
        <taxon>Chordata</taxon>
        <taxon>Craniata</taxon>
        <taxon>Vertebrata</taxon>
        <taxon>Euteleostomi</taxon>
        <taxon>Actinopterygii</taxon>
        <taxon>Neopterygii</taxon>
        <taxon>Teleostei</taxon>
        <taxon>Protacanthopterygii</taxon>
        <taxon>Esociformes</taxon>
        <taxon>Esocidae</taxon>
        <taxon>Esox</taxon>
    </lineage>
</organism>
<dbReference type="PANTHER" id="PTHR16515:SF49">
    <property type="entry name" value="GASTRULA ZINC FINGER PROTEIN XLCGF49.1-LIKE-RELATED"/>
    <property type="match status" value="1"/>
</dbReference>
<reference evidence="13" key="3">
    <citation type="submission" date="2025-08" db="UniProtKB">
        <authorList>
            <consortium name="Ensembl"/>
        </authorList>
    </citation>
    <scope>IDENTIFICATION</scope>
</reference>
<proteinExistence type="inferred from homology"/>
<keyword evidence="5 10" id="KW-0863">Zinc-finger</keyword>
<evidence type="ECO:0000256" key="3">
    <source>
        <dbReference type="ARBA" id="ARBA00022723"/>
    </source>
</evidence>
<feature type="domain" description="C2H2-type" evidence="12">
    <location>
        <begin position="446"/>
        <end position="473"/>
    </location>
</feature>
<comment type="subcellular location">
    <subcellularLocation>
        <location evidence="1">Nucleus</location>
    </subcellularLocation>
</comment>
<sequence length="473" mass="53036">MNGAVYISFFPRSAGICTRTVVQLAVQEITRLLGRALNSMLITTAFKEKKTNRLKLKLQITGVECKGVGNESVRRTLARKTTRQPTEQSRRHTPPATAQSETKCNRLRRRKKFEPSQMLKDRVMEQVLEFAVCELTKIVEASFDDLLLEMTKKEREHSTLKERLRSLEHQENGKAGASRRRGQEKDTASPGGSEDTPDESINVPTKIIRGQKEQLETTHEGDKQAVLTVAQDWVPILDKVFGQKWCSDLWQIQELSSDKGGEERSGGCPLPSLNALIRDNLEPSPTCPTQDPQWMPLEDMEVLSSTSDSQKDPPPSIRTTSLRSPSMLHRLLTLPAQLLEEEDENTMEMLPAVSEASSDRGESWPDTESPSQSSPCPLKRKVAIAQEEDEDEDDDDKGLSALDSKVNTESLKGRKTHRCKECGKKFSRALLLKTHQQTHVAATPAIRCSECGKRFSQASRLQAHLRMHSGKKS</sequence>
<evidence type="ECO:0000256" key="1">
    <source>
        <dbReference type="ARBA" id="ARBA00004123"/>
    </source>
</evidence>
<dbReference type="InterPro" id="IPR013087">
    <property type="entry name" value="Znf_C2H2_type"/>
</dbReference>
<dbReference type="InterPro" id="IPR050331">
    <property type="entry name" value="Zinc_finger"/>
</dbReference>
<feature type="region of interest" description="Disordered" evidence="11">
    <location>
        <begin position="302"/>
        <end position="324"/>
    </location>
</feature>
<keyword evidence="9" id="KW-0539">Nucleus</keyword>
<feature type="compositionally biased region" description="Polar residues" evidence="11">
    <location>
        <begin position="366"/>
        <end position="375"/>
    </location>
</feature>
<keyword evidence="3" id="KW-0479">Metal-binding</keyword>
<reference evidence="13" key="2">
    <citation type="submission" date="2020-02" db="EMBL/GenBank/DDBJ databases">
        <title>Esox lucius (northern pike) genome, fEsoLuc1, primary haplotype.</title>
        <authorList>
            <person name="Myers G."/>
            <person name="Karagic N."/>
            <person name="Meyer A."/>
            <person name="Pippel M."/>
            <person name="Reichard M."/>
            <person name="Winkler S."/>
            <person name="Tracey A."/>
            <person name="Sims Y."/>
            <person name="Howe K."/>
            <person name="Rhie A."/>
            <person name="Formenti G."/>
            <person name="Durbin R."/>
            <person name="Fedrigo O."/>
            <person name="Jarvis E.D."/>
        </authorList>
    </citation>
    <scope>NUCLEOTIDE SEQUENCE [LARGE SCALE GENOMIC DNA]</scope>
</reference>
<dbReference type="Ensembl" id="ENSELUT00000039367.3">
    <property type="protein sequence ID" value="ENSELUP00000015503.2"/>
    <property type="gene ID" value="ENSELUG00000015441.3"/>
</dbReference>
<protein>
    <recommendedName>
        <fullName evidence="12">C2H2-type domain-containing protein</fullName>
    </recommendedName>
</protein>
<comment type="similarity">
    <text evidence="2">Belongs to the krueppel C2H2-type zinc-finger protein family.</text>
</comment>
<evidence type="ECO:0000313" key="13">
    <source>
        <dbReference type="Ensembl" id="ENSELUP00000015503.2"/>
    </source>
</evidence>
<dbReference type="InterPro" id="IPR036236">
    <property type="entry name" value="Znf_C2H2_sf"/>
</dbReference>
<dbReference type="InParanoid" id="A0A3P8YG18"/>
<dbReference type="FunFam" id="3.30.160.60:FF:000446">
    <property type="entry name" value="Zinc finger protein"/>
    <property type="match status" value="1"/>
</dbReference>
<keyword evidence="8" id="KW-0804">Transcription</keyword>
<dbReference type="Pfam" id="PF00096">
    <property type="entry name" value="zf-C2H2"/>
    <property type="match status" value="2"/>
</dbReference>
<feature type="region of interest" description="Disordered" evidence="11">
    <location>
        <begin position="158"/>
        <end position="204"/>
    </location>
</feature>
<feature type="region of interest" description="Disordered" evidence="11">
    <location>
        <begin position="386"/>
        <end position="405"/>
    </location>
</feature>
<dbReference type="Gene3D" id="3.30.160.60">
    <property type="entry name" value="Classic Zinc Finger"/>
    <property type="match status" value="2"/>
</dbReference>
<dbReference type="FunFam" id="3.30.160.60:FF:000188">
    <property type="entry name" value="Zinc finger protein 787"/>
    <property type="match status" value="1"/>
</dbReference>
<keyword evidence="7" id="KW-0238">DNA-binding</keyword>
<dbReference type="Bgee" id="ENSELUG00000015441">
    <property type="expression patterns" value="Expressed in testis and 14 other cell types or tissues"/>
</dbReference>
<feature type="region of interest" description="Disordered" evidence="11">
    <location>
        <begin position="353"/>
        <end position="379"/>
    </location>
</feature>